<dbReference type="Proteomes" id="UP001153555">
    <property type="component" value="Unassembled WGS sequence"/>
</dbReference>
<keyword evidence="2" id="KW-1185">Reference proteome</keyword>
<dbReference type="AlphaFoldDB" id="A0A9N7N075"/>
<reference evidence="1" key="1">
    <citation type="submission" date="2019-12" db="EMBL/GenBank/DDBJ databases">
        <authorList>
            <person name="Scholes J."/>
        </authorList>
    </citation>
    <scope>NUCLEOTIDE SEQUENCE</scope>
</reference>
<name>A0A9N7N075_STRHE</name>
<accession>A0A9N7N075</accession>
<evidence type="ECO:0000313" key="2">
    <source>
        <dbReference type="Proteomes" id="UP001153555"/>
    </source>
</evidence>
<sequence length="60" mass="6775">MAVRETMSGSVATERVKRSAYGMWRRSSCSCLSSIRLRRLCFSGLMSFQRASTATTFMRA</sequence>
<organism evidence="1 2">
    <name type="scientific">Striga hermonthica</name>
    <name type="common">Purple witchweed</name>
    <name type="synonym">Buchnera hermonthica</name>
    <dbReference type="NCBI Taxonomy" id="68872"/>
    <lineage>
        <taxon>Eukaryota</taxon>
        <taxon>Viridiplantae</taxon>
        <taxon>Streptophyta</taxon>
        <taxon>Embryophyta</taxon>
        <taxon>Tracheophyta</taxon>
        <taxon>Spermatophyta</taxon>
        <taxon>Magnoliopsida</taxon>
        <taxon>eudicotyledons</taxon>
        <taxon>Gunneridae</taxon>
        <taxon>Pentapetalae</taxon>
        <taxon>asterids</taxon>
        <taxon>lamiids</taxon>
        <taxon>Lamiales</taxon>
        <taxon>Orobanchaceae</taxon>
        <taxon>Buchnereae</taxon>
        <taxon>Striga</taxon>
    </lineage>
</organism>
<comment type="caution">
    <text evidence="1">The sequence shown here is derived from an EMBL/GenBank/DDBJ whole genome shotgun (WGS) entry which is preliminary data.</text>
</comment>
<dbReference type="EMBL" id="CACSLK010019251">
    <property type="protein sequence ID" value="CAA0819530.1"/>
    <property type="molecule type" value="Genomic_DNA"/>
</dbReference>
<feature type="non-terminal residue" evidence="1">
    <location>
        <position position="60"/>
    </location>
</feature>
<proteinExistence type="predicted"/>
<evidence type="ECO:0000313" key="1">
    <source>
        <dbReference type="EMBL" id="CAA0819530.1"/>
    </source>
</evidence>
<gene>
    <name evidence="1" type="ORF">SHERM_17907</name>
</gene>
<protein>
    <submittedName>
        <fullName evidence="1">Uncharacterized protein</fullName>
    </submittedName>
</protein>